<feature type="region of interest" description="Disordered" evidence="8">
    <location>
        <begin position="159"/>
        <end position="192"/>
    </location>
</feature>
<evidence type="ECO:0000313" key="10">
    <source>
        <dbReference type="EMBL" id="KAF9778305.1"/>
    </source>
</evidence>
<feature type="compositionally biased region" description="Polar residues" evidence="8">
    <location>
        <begin position="707"/>
        <end position="717"/>
    </location>
</feature>
<feature type="compositionally biased region" description="Polar residues" evidence="8">
    <location>
        <begin position="725"/>
        <end position="735"/>
    </location>
</feature>
<evidence type="ECO:0000256" key="7">
    <source>
        <dbReference type="RuleBase" id="RU361124"/>
    </source>
</evidence>
<feature type="compositionally biased region" description="Polar residues" evidence="8">
    <location>
        <begin position="936"/>
        <end position="948"/>
    </location>
</feature>
<name>A0A9P6H2X2_9AGAM</name>
<evidence type="ECO:0000256" key="8">
    <source>
        <dbReference type="SAM" id="MobiDB-lite"/>
    </source>
</evidence>
<protein>
    <recommendedName>
        <fullName evidence="7">Enhancer of polycomb-like protein</fullName>
    </recommendedName>
</protein>
<evidence type="ECO:0000256" key="1">
    <source>
        <dbReference type="ARBA" id="ARBA00004123"/>
    </source>
</evidence>
<feature type="compositionally biased region" description="Polar residues" evidence="8">
    <location>
        <begin position="658"/>
        <end position="681"/>
    </location>
</feature>
<evidence type="ECO:0000256" key="3">
    <source>
        <dbReference type="ARBA" id="ARBA00023015"/>
    </source>
</evidence>
<feature type="region of interest" description="Disordered" evidence="8">
    <location>
        <begin position="894"/>
        <end position="948"/>
    </location>
</feature>
<evidence type="ECO:0000256" key="4">
    <source>
        <dbReference type="ARBA" id="ARBA00023163"/>
    </source>
</evidence>
<feature type="compositionally biased region" description="Low complexity" evidence="8">
    <location>
        <begin position="916"/>
        <end position="935"/>
    </location>
</feature>
<keyword evidence="5 7" id="KW-0539">Nucleus</keyword>
<reference evidence="10" key="2">
    <citation type="submission" date="2020-11" db="EMBL/GenBank/DDBJ databases">
        <authorList>
            <consortium name="DOE Joint Genome Institute"/>
            <person name="Kuo A."/>
            <person name="Miyauchi S."/>
            <person name="Kiss E."/>
            <person name="Drula E."/>
            <person name="Kohler A."/>
            <person name="Sanchez-Garcia M."/>
            <person name="Andreopoulos B."/>
            <person name="Barry K.W."/>
            <person name="Bonito G."/>
            <person name="Buee M."/>
            <person name="Carver A."/>
            <person name="Chen C."/>
            <person name="Cichocki N."/>
            <person name="Clum A."/>
            <person name="Culley D."/>
            <person name="Crous P.W."/>
            <person name="Fauchery L."/>
            <person name="Girlanda M."/>
            <person name="Hayes R."/>
            <person name="Keri Z."/>
            <person name="Labutti K."/>
            <person name="Lipzen A."/>
            <person name="Lombard V."/>
            <person name="Magnuson J."/>
            <person name="Maillard F."/>
            <person name="Morin E."/>
            <person name="Murat C."/>
            <person name="Nolan M."/>
            <person name="Ohm R."/>
            <person name="Pangilinan J."/>
            <person name="Pereira M."/>
            <person name="Perotto S."/>
            <person name="Peter M."/>
            <person name="Riley R."/>
            <person name="Sitrit Y."/>
            <person name="Stielow B."/>
            <person name="Szollosi G."/>
            <person name="Zifcakova L."/>
            <person name="Stursova M."/>
            <person name="Spatafora J.W."/>
            <person name="Tedersoo L."/>
            <person name="Vaario L.-M."/>
            <person name="Yamada A."/>
            <person name="Yan M."/>
            <person name="Wang P."/>
            <person name="Xu J."/>
            <person name="Bruns T."/>
            <person name="Baldrian P."/>
            <person name="Vilgalys R."/>
            <person name="Henrissat B."/>
            <person name="Grigoriev I.V."/>
            <person name="Hibbett D."/>
            <person name="Nagy L.G."/>
            <person name="Martin F.M."/>
        </authorList>
    </citation>
    <scope>NUCLEOTIDE SEQUENCE</scope>
    <source>
        <strain evidence="10">UH-Tt-Lm1</strain>
    </source>
</reference>
<feature type="region of interest" description="Disordered" evidence="8">
    <location>
        <begin position="645"/>
        <end position="765"/>
    </location>
</feature>
<keyword evidence="3 7" id="KW-0805">Transcription regulation</keyword>
<comment type="caution">
    <text evidence="10">The sequence shown here is derived from an EMBL/GenBank/DDBJ whole genome shotgun (WGS) entry which is preliminary data.</text>
</comment>
<feature type="compositionally biased region" description="Polar residues" evidence="8">
    <location>
        <begin position="904"/>
        <end position="913"/>
    </location>
</feature>
<keyword evidence="11" id="KW-1185">Reference proteome</keyword>
<organism evidence="10 11">
    <name type="scientific">Thelephora terrestris</name>
    <dbReference type="NCBI Taxonomy" id="56493"/>
    <lineage>
        <taxon>Eukaryota</taxon>
        <taxon>Fungi</taxon>
        <taxon>Dikarya</taxon>
        <taxon>Basidiomycota</taxon>
        <taxon>Agaricomycotina</taxon>
        <taxon>Agaricomycetes</taxon>
        <taxon>Thelephorales</taxon>
        <taxon>Thelephoraceae</taxon>
        <taxon>Thelephora</taxon>
    </lineage>
</organism>
<evidence type="ECO:0000256" key="2">
    <source>
        <dbReference type="ARBA" id="ARBA00008035"/>
    </source>
</evidence>
<dbReference type="PANTHER" id="PTHR14898">
    <property type="entry name" value="ENHANCER OF POLYCOMB"/>
    <property type="match status" value="1"/>
</dbReference>
<reference evidence="10" key="1">
    <citation type="journal article" date="2020" name="Nat. Commun.">
        <title>Large-scale genome sequencing of mycorrhizal fungi provides insights into the early evolution of symbiotic traits.</title>
        <authorList>
            <person name="Miyauchi S."/>
            <person name="Kiss E."/>
            <person name="Kuo A."/>
            <person name="Drula E."/>
            <person name="Kohler A."/>
            <person name="Sanchez-Garcia M."/>
            <person name="Morin E."/>
            <person name="Andreopoulos B."/>
            <person name="Barry K.W."/>
            <person name="Bonito G."/>
            <person name="Buee M."/>
            <person name="Carver A."/>
            <person name="Chen C."/>
            <person name="Cichocki N."/>
            <person name="Clum A."/>
            <person name="Culley D."/>
            <person name="Crous P.W."/>
            <person name="Fauchery L."/>
            <person name="Girlanda M."/>
            <person name="Hayes R.D."/>
            <person name="Keri Z."/>
            <person name="LaButti K."/>
            <person name="Lipzen A."/>
            <person name="Lombard V."/>
            <person name="Magnuson J."/>
            <person name="Maillard F."/>
            <person name="Murat C."/>
            <person name="Nolan M."/>
            <person name="Ohm R.A."/>
            <person name="Pangilinan J."/>
            <person name="Pereira M.F."/>
            <person name="Perotto S."/>
            <person name="Peter M."/>
            <person name="Pfister S."/>
            <person name="Riley R."/>
            <person name="Sitrit Y."/>
            <person name="Stielow J.B."/>
            <person name="Szollosi G."/>
            <person name="Zifcakova L."/>
            <person name="Stursova M."/>
            <person name="Spatafora J.W."/>
            <person name="Tedersoo L."/>
            <person name="Vaario L.M."/>
            <person name="Yamada A."/>
            <person name="Yan M."/>
            <person name="Wang P."/>
            <person name="Xu J."/>
            <person name="Bruns T."/>
            <person name="Baldrian P."/>
            <person name="Vilgalys R."/>
            <person name="Dunand C."/>
            <person name="Henrissat B."/>
            <person name="Grigoriev I.V."/>
            <person name="Hibbett D."/>
            <person name="Nagy L.G."/>
            <person name="Martin F.M."/>
        </authorList>
    </citation>
    <scope>NUCLEOTIDE SEQUENCE</scope>
    <source>
        <strain evidence="10">UH-Tt-Lm1</strain>
    </source>
</reference>
<dbReference type="GO" id="GO:0006357">
    <property type="term" value="P:regulation of transcription by RNA polymerase II"/>
    <property type="evidence" value="ECO:0007669"/>
    <property type="project" value="InterPro"/>
</dbReference>
<sequence>MPRNPNAGPSTLRNRNRVTNKTRLKVIQGNIDADPHVLDEDEEKARVVSTAGVEAEDANEHHLQAVLSAAAQRHQGQRPARVGGNEKEKAPVAYIPTPDSTGLVDNYDELYPSNLWKDPSTYLRWSSTVEESVTNGLNNGFVYYMDDCDKEWLDKNNEQARGEGTSAQGAISSRSGHSQRSSKAKGKEPDLSAPVVMSEDEFELVMAVFEKVTHDKTEYLHHALETGMPFPPFMDYQDTFSAPLSPSMFADFITPPWLPAPAGLLRLARVVYPHWRERRLEAGGKRIIPAVNLDETDTRNESYICFRRREIKAVRKTRASHVTFSDKLIRLQSELATAFEIANEVIARESLKKEAAQAQQEVWNQRILFSDLKRKLPTLSTKEDEELLVDKERVPKKPKIEPRMSLKLRTTEATPQLEPLVRPKERAAAILQQIERDLAKVKERDHGCWDDQVENSLQTQPFPLSERYFKMFKNSSSSEEDSPPRPRAAVALRRRFGRGGILHYDRRVVPPISARRALRGLVDDYLSFESSSPGRLEVLSEAEREDRARKMAERWRYDEDDRFPAFEGAEELERQLVDDYDAKYMRHHMTLLHDPDHQALTTDPTLTITTPEGKQVTVLPFRLGPTHSQPRREVQTTIQRQIPVQTPIPSMPHGPPISMQSQLKKMQPQTATSVRVPSSGSMRPPAPPTMPTISTHISQPIAEAPADTSTPPSSEGSTAPHDVSLQPQPEAQTLPQPEPIVPTPASTSPIRQPPQNQPPTAVGMNLPVITNNYHIPVTGFSATIPNSTSLPYSTQTSNVLSAQQMQNIKMAFAEQSTSMHQLPATTLSRVPTQYMGHVNGVNFDHLQVRPLHWTQQRIPTNGLNGTTVSQPNGYTGAFQQSAVNGIRTNGITVGHVVGPHSSPPLLQSTSPVPNGSMHSSPPRPSSQSSVASSPSMQTQTVGVNGRYS</sequence>
<comment type="similarity">
    <text evidence="2 7">Belongs to the enhancer of polycomb family.</text>
</comment>
<feature type="compositionally biased region" description="Low complexity" evidence="8">
    <location>
        <begin position="172"/>
        <end position="181"/>
    </location>
</feature>
<keyword evidence="4 7" id="KW-0804">Transcription</keyword>
<evidence type="ECO:0000313" key="11">
    <source>
        <dbReference type="Proteomes" id="UP000736335"/>
    </source>
</evidence>
<evidence type="ECO:0000259" key="9">
    <source>
        <dbReference type="Pfam" id="PF10513"/>
    </source>
</evidence>
<evidence type="ECO:0000256" key="5">
    <source>
        <dbReference type="ARBA" id="ARBA00023242"/>
    </source>
</evidence>
<dbReference type="Proteomes" id="UP000736335">
    <property type="component" value="Unassembled WGS sequence"/>
</dbReference>
<dbReference type="InterPro" id="IPR024943">
    <property type="entry name" value="Enhancer_polycomb"/>
</dbReference>
<proteinExistence type="inferred from homology"/>
<dbReference type="OrthoDB" id="435275at2759"/>
<comment type="subcellular location">
    <subcellularLocation>
        <location evidence="1 7">Nucleus</location>
    </subcellularLocation>
</comment>
<dbReference type="GO" id="GO:0005634">
    <property type="term" value="C:nucleus"/>
    <property type="evidence" value="ECO:0007669"/>
    <property type="project" value="UniProtKB-SubCell"/>
</dbReference>
<dbReference type="AlphaFoldDB" id="A0A9P6H2X2"/>
<dbReference type="Pfam" id="PF10513">
    <property type="entry name" value="EPL1"/>
    <property type="match status" value="1"/>
</dbReference>
<feature type="domain" description="Enhancer of polycomb-like N-terminal" evidence="9">
    <location>
        <begin position="15"/>
        <end position="211"/>
    </location>
</feature>
<gene>
    <name evidence="10" type="ORF">BJ322DRAFT_1092613</name>
</gene>
<evidence type="ECO:0000256" key="6">
    <source>
        <dbReference type="ARBA" id="ARBA00025513"/>
    </source>
</evidence>
<accession>A0A9P6H2X2</accession>
<dbReference type="GO" id="GO:0035267">
    <property type="term" value="C:NuA4 histone acetyltransferase complex"/>
    <property type="evidence" value="ECO:0007669"/>
    <property type="project" value="InterPro"/>
</dbReference>
<comment type="function">
    <text evidence="6">Component of the NuA4 histone acetyltransferase complex which is involved in transcriptional activation of selected genes principally by acetylation of nucleosomal histone H4 and H2A. The NuA4 complex is also involved in DNA repair. Involved in gene silencing by neighboring heterochromatin, blockage of the silencing spreading along the chromosome, and required for cell cycle progression through G2/M.</text>
</comment>
<dbReference type="InterPro" id="IPR019542">
    <property type="entry name" value="Enhancer_polycomb-like_N"/>
</dbReference>
<dbReference type="EMBL" id="WIUZ02000023">
    <property type="protein sequence ID" value="KAF9778305.1"/>
    <property type="molecule type" value="Genomic_DNA"/>
</dbReference>